<evidence type="ECO:0000313" key="8">
    <source>
        <dbReference type="EMBL" id="CZR56459.1"/>
    </source>
</evidence>
<dbReference type="GO" id="GO:0005669">
    <property type="term" value="C:transcription factor TFIID complex"/>
    <property type="evidence" value="ECO:0007669"/>
    <property type="project" value="InterPro"/>
</dbReference>
<evidence type="ECO:0000313" key="9">
    <source>
        <dbReference type="Proteomes" id="UP000184330"/>
    </source>
</evidence>
<comment type="subcellular location">
    <subcellularLocation>
        <location evidence="1">Nucleus</location>
    </subcellularLocation>
</comment>
<dbReference type="InterPro" id="IPR006809">
    <property type="entry name" value="TAFII28_dom"/>
</dbReference>
<dbReference type="GO" id="GO:0046982">
    <property type="term" value="F:protein heterodimerization activity"/>
    <property type="evidence" value="ECO:0007669"/>
    <property type="project" value="InterPro"/>
</dbReference>
<feature type="region of interest" description="Disordered" evidence="6">
    <location>
        <begin position="1"/>
        <end position="174"/>
    </location>
</feature>
<dbReference type="GO" id="GO:0016251">
    <property type="term" value="F:RNA polymerase II general transcription initiation factor activity"/>
    <property type="evidence" value="ECO:0007669"/>
    <property type="project" value="TreeGrafter"/>
</dbReference>
<evidence type="ECO:0000256" key="2">
    <source>
        <dbReference type="ARBA" id="ARBA00009788"/>
    </source>
</evidence>
<evidence type="ECO:0000259" key="7">
    <source>
        <dbReference type="Pfam" id="PF04719"/>
    </source>
</evidence>
<gene>
    <name evidence="8" type="ORF">PAC_06347</name>
</gene>
<dbReference type="InterPro" id="IPR009072">
    <property type="entry name" value="Histone-fold"/>
</dbReference>
<feature type="compositionally biased region" description="Basic and acidic residues" evidence="6">
    <location>
        <begin position="272"/>
        <end position="283"/>
    </location>
</feature>
<feature type="compositionally biased region" description="Polar residues" evidence="6">
    <location>
        <begin position="260"/>
        <end position="271"/>
    </location>
</feature>
<feature type="region of interest" description="Disordered" evidence="6">
    <location>
        <begin position="260"/>
        <end position="283"/>
    </location>
</feature>
<dbReference type="EMBL" id="FJOG01000008">
    <property type="protein sequence ID" value="CZR56459.1"/>
    <property type="molecule type" value="Genomic_DNA"/>
</dbReference>
<dbReference type="AlphaFoldDB" id="A0A1L7WUL7"/>
<name>A0A1L7WUL7_9HELO</name>
<proteinExistence type="inferred from homology"/>
<dbReference type="GO" id="GO:0003743">
    <property type="term" value="F:translation initiation factor activity"/>
    <property type="evidence" value="ECO:0007669"/>
    <property type="project" value="UniProtKB-KW"/>
</dbReference>
<feature type="domain" description="TAFII28-like protein" evidence="7">
    <location>
        <begin position="206"/>
        <end position="294"/>
    </location>
</feature>
<keyword evidence="8" id="KW-0648">Protein biosynthesis</keyword>
<dbReference type="CDD" id="cd08048">
    <property type="entry name" value="HFD_TAF11"/>
    <property type="match status" value="1"/>
</dbReference>
<dbReference type="PANTHER" id="PTHR13218">
    <property type="entry name" value="TRANSCRIPTION INITIATION FACTOR TFIID SUBUNIT 11-RELATED"/>
    <property type="match status" value="1"/>
</dbReference>
<dbReference type="STRING" id="576137.A0A1L7WUL7"/>
<keyword evidence="4" id="KW-0804">Transcription</keyword>
<feature type="compositionally biased region" description="Polar residues" evidence="6">
    <location>
        <begin position="1"/>
        <end position="14"/>
    </location>
</feature>
<feature type="compositionally biased region" description="Basic residues" evidence="6">
    <location>
        <begin position="96"/>
        <end position="106"/>
    </location>
</feature>
<feature type="compositionally biased region" description="Polar residues" evidence="6">
    <location>
        <begin position="49"/>
        <end position="88"/>
    </location>
</feature>
<accession>A0A1L7WUL7</accession>
<dbReference type="InterPro" id="IPR045127">
    <property type="entry name" value="TAF11-like"/>
</dbReference>
<evidence type="ECO:0000256" key="1">
    <source>
        <dbReference type="ARBA" id="ARBA00004123"/>
    </source>
</evidence>
<keyword evidence="3" id="KW-0805">Transcription regulation</keyword>
<reference evidence="8 9" key="1">
    <citation type="submission" date="2016-03" db="EMBL/GenBank/DDBJ databases">
        <authorList>
            <person name="Ploux O."/>
        </authorList>
    </citation>
    <scope>NUCLEOTIDE SEQUENCE [LARGE SCALE GENOMIC DNA]</scope>
    <source>
        <strain evidence="8 9">UAMH 11012</strain>
    </source>
</reference>
<dbReference type="Pfam" id="PF04719">
    <property type="entry name" value="TAFII28"/>
    <property type="match status" value="1"/>
</dbReference>
<dbReference type="PANTHER" id="PTHR13218:SF8">
    <property type="entry name" value="TRANSCRIPTION INITIATION FACTOR TFIID SUBUNIT 11"/>
    <property type="match status" value="1"/>
</dbReference>
<keyword evidence="5" id="KW-0539">Nucleus</keyword>
<protein>
    <submittedName>
        <fullName evidence="8">Related to transcription initiation factor IID beta chain</fullName>
    </submittedName>
</protein>
<organism evidence="8 9">
    <name type="scientific">Phialocephala subalpina</name>
    <dbReference type="NCBI Taxonomy" id="576137"/>
    <lineage>
        <taxon>Eukaryota</taxon>
        <taxon>Fungi</taxon>
        <taxon>Dikarya</taxon>
        <taxon>Ascomycota</taxon>
        <taxon>Pezizomycotina</taxon>
        <taxon>Leotiomycetes</taxon>
        <taxon>Helotiales</taxon>
        <taxon>Mollisiaceae</taxon>
        <taxon>Phialocephala</taxon>
        <taxon>Phialocephala fortinii species complex</taxon>
    </lineage>
</organism>
<dbReference type="Proteomes" id="UP000184330">
    <property type="component" value="Unassembled WGS sequence"/>
</dbReference>
<dbReference type="SUPFAM" id="SSF47113">
    <property type="entry name" value="Histone-fold"/>
    <property type="match status" value="1"/>
</dbReference>
<dbReference type="Gene3D" id="1.10.20.10">
    <property type="entry name" value="Histone, subunit A"/>
    <property type="match status" value="1"/>
</dbReference>
<keyword evidence="8" id="KW-0396">Initiation factor</keyword>
<dbReference type="GO" id="GO:0051123">
    <property type="term" value="P:RNA polymerase II preinitiation complex assembly"/>
    <property type="evidence" value="ECO:0007669"/>
    <property type="project" value="InterPro"/>
</dbReference>
<evidence type="ECO:0000256" key="3">
    <source>
        <dbReference type="ARBA" id="ARBA00023015"/>
    </source>
</evidence>
<sequence>MASPPYNHSYTSAISPPYPSHAQLPQPPKRRQSDMPSSAPAIKRRKASMLSTTSGTSSAHPLRQTSFPPENSGVGTFSRSPSMDTMSIASGAGPGPKRKKGRKGKGGKGNDDIASVNGKKAKSIVSAENGATGGAGRKRRGSTAAAAEDEEEEDAGETMALNVDAASKEEKAKEERRRQVLVRAFEKNGDQFSSKSPPELWGTILMEQIVNQTLSQSVPPNVILAIKSAAKIFAGEIIEGARKVQTEWVEVNADLQNEIQMPTPPAETNTPVEKEKEKRRGPLLPDHLREAFRRHMLEGDGGLVGELGLWQHQNVSGVERFGTKIGGKRLFK</sequence>
<keyword evidence="9" id="KW-1185">Reference proteome</keyword>
<evidence type="ECO:0000256" key="6">
    <source>
        <dbReference type="SAM" id="MobiDB-lite"/>
    </source>
</evidence>
<feature type="compositionally biased region" description="Acidic residues" evidence="6">
    <location>
        <begin position="147"/>
        <end position="156"/>
    </location>
</feature>
<dbReference type="OrthoDB" id="28335at2759"/>
<evidence type="ECO:0000256" key="5">
    <source>
        <dbReference type="ARBA" id="ARBA00023242"/>
    </source>
</evidence>
<comment type="similarity">
    <text evidence="2">Belongs to the TAF11 family.</text>
</comment>
<evidence type="ECO:0000256" key="4">
    <source>
        <dbReference type="ARBA" id="ARBA00023163"/>
    </source>
</evidence>